<dbReference type="UniPathway" id="UPA00138"/>
<dbReference type="PANTHER" id="PTHR43778:SF2">
    <property type="entry name" value="PYRUVATE CARBOXYLASE, MITOCHONDRIAL"/>
    <property type="match status" value="1"/>
</dbReference>
<dbReference type="EC" id="6.4.1.1" evidence="3 11"/>
<evidence type="ECO:0000256" key="6">
    <source>
        <dbReference type="ARBA" id="ARBA00022723"/>
    </source>
</evidence>
<keyword evidence="7 11" id="KW-0547">Nucleotide-binding</keyword>
<dbReference type="GO" id="GO:0005524">
    <property type="term" value="F:ATP binding"/>
    <property type="evidence" value="ECO:0007669"/>
    <property type="project" value="UniProtKB-UniRule"/>
</dbReference>
<dbReference type="InterPro" id="IPR011761">
    <property type="entry name" value="ATP-grasp"/>
</dbReference>
<evidence type="ECO:0000259" key="16">
    <source>
        <dbReference type="PROSITE" id="PS50968"/>
    </source>
</evidence>
<dbReference type="Gene3D" id="3.20.20.70">
    <property type="entry name" value="Aldolase class I"/>
    <property type="match status" value="1"/>
</dbReference>
<feature type="domain" description="ATP-grasp" evidence="17">
    <location>
        <begin position="128"/>
        <end position="326"/>
    </location>
</feature>
<dbReference type="SMART" id="SM00878">
    <property type="entry name" value="Biotin_carb_C"/>
    <property type="match status" value="1"/>
</dbReference>
<evidence type="ECO:0000256" key="15">
    <source>
        <dbReference type="PIRSR" id="PIRSR001594-4"/>
    </source>
</evidence>
<evidence type="ECO:0000256" key="4">
    <source>
        <dbReference type="ARBA" id="ARBA00022432"/>
    </source>
</evidence>
<evidence type="ECO:0000313" key="20">
    <source>
        <dbReference type="EMBL" id="PWV98213.1"/>
    </source>
</evidence>
<dbReference type="GO" id="GO:0005737">
    <property type="term" value="C:cytoplasm"/>
    <property type="evidence" value="ECO:0007669"/>
    <property type="project" value="TreeGrafter"/>
</dbReference>
<dbReference type="InterPro" id="IPR003379">
    <property type="entry name" value="Carboxylase_cons_dom"/>
</dbReference>
<comment type="caution">
    <text evidence="20">The sequence shown here is derived from an EMBL/GenBank/DDBJ whole genome shotgun (WGS) entry which is preliminary data.</text>
</comment>
<evidence type="ECO:0000256" key="10">
    <source>
        <dbReference type="ARBA" id="ARBA00023268"/>
    </source>
</evidence>
<comment type="function">
    <text evidence="11">Catalyzes a 2-step reaction, involving the ATP-dependent carboxylation of the covalently attached biotin in the first step and the transfer of the carboxyl group to pyruvate in the second.</text>
</comment>
<dbReference type="FunFam" id="2.40.50.100:FF:000003">
    <property type="entry name" value="Acetyl-CoA carboxylase biotin carboxyl carrier protein"/>
    <property type="match status" value="1"/>
</dbReference>
<dbReference type="InterPro" id="IPR013785">
    <property type="entry name" value="Aldolase_TIM"/>
</dbReference>
<dbReference type="PROSITE" id="PS50975">
    <property type="entry name" value="ATP_GRASP"/>
    <property type="match status" value="1"/>
</dbReference>
<dbReference type="InterPro" id="IPR011764">
    <property type="entry name" value="Biotin_carboxylation_dom"/>
</dbReference>
<dbReference type="InterPro" id="IPR016185">
    <property type="entry name" value="PreATP-grasp_dom_sf"/>
</dbReference>
<dbReference type="InterPro" id="IPR005482">
    <property type="entry name" value="Biotin_COase_C"/>
</dbReference>
<dbReference type="FunFam" id="3.40.50.20:FF:000010">
    <property type="entry name" value="Propionyl-CoA carboxylase subunit alpha"/>
    <property type="match status" value="1"/>
</dbReference>
<dbReference type="InterPro" id="IPR000089">
    <property type="entry name" value="Biotin_lipoyl"/>
</dbReference>
<feature type="binding site" evidence="13">
    <location>
        <position position="124"/>
    </location>
    <ligand>
        <name>ATP</name>
        <dbReference type="ChEBI" id="CHEBI:30616"/>
    </ligand>
</feature>
<feature type="binding site" evidence="13">
    <location>
        <position position="620"/>
    </location>
    <ligand>
        <name>substrate</name>
    </ligand>
</feature>
<dbReference type="CDD" id="cd06850">
    <property type="entry name" value="biotinyl_domain"/>
    <property type="match status" value="1"/>
</dbReference>
<dbReference type="InterPro" id="IPR001882">
    <property type="entry name" value="Biotin_BS"/>
</dbReference>
<accession>A0A317PJ18</accession>
<feature type="binding site" evidence="13">
    <location>
        <position position="881"/>
    </location>
    <ligand>
        <name>substrate</name>
    </ligand>
</feature>
<evidence type="ECO:0000256" key="5">
    <source>
        <dbReference type="ARBA" id="ARBA00022598"/>
    </source>
</evidence>
<dbReference type="Gene3D" id="3.10.600.10">
    <property type="entry name" value="pyruvate carboxylase f1077a mutant domain"/>
    <property type="match status" value="2"/>
</dbReference>
<comment type="catalytic activity">
    <reaction evidence="11">
        <text>hydrogencarbonate + pyruvate + ATP = oxaloacetate + ADP + phosphate + H(+)</text>
        <dbReference type="Rhea" id="RHEA:20844"/>
        <dbReference type="ChEBI" id="CHEBI:15361"/>
        <dbReference type="ChEBI" id="CHEBI:15378"/>
        <dbReference type="ChEBI" id="CHEBI:16452"/>
        <dbReference type="ChEBI" id="CHEBI:17544"/>
        <dbReference type="ChEBI" id="CHEBI:30616"/>
        <dbReference type="ChEBI" id="CHEBI:43474"/>
        <dbReference type="ChEBI" id="CHEBI:456216"/>
        <dbReference type="EC" id="6.4.1.1"/>
    </reaction>
</comment>
<comment type="pathway">
    <text evidence="2">Carbohydrate biosynthesis; gluconeogenesis.</text>
</comment>
<evidence type="ECO:0000256" key="11">
    <source>
        <dbReference type="PIRNR" id="PIRNR001594"/>
    </source>
</evidence>
<evidence type="ECO:0000259" key="19">
    <source>
        <dbReference type="PROSITE" id="PS50991"/>
    </source>
</evidence>
<keyword evidence="9 11" id="KW-0092">Biotin</keyword>
<dbReference type="PANTHER" id="PTHR43778">
    <property type="entry name" value="PYRUVATE CARBOXYLASE"/>
    <property type="match status" value="1"/>
</dbReference>
<dbReference type="Pfam" id="PF00682">
    <property type="entry name" value="HMGL-like"/>
    <property type="match status" value="1"/>
</dbReference>
<evidence type="ECO:0000256" key="2">
    <source>
        <dbReference type="ARBA" id="ARBA00004742"/>
    </source>
</evidence>
<dbReference type="PROSITE" id="PS00188">
    <property type="entry name" value="BIOTIN"/>
    <property type="match status" value="1"/>
</dbReference>
<dbReference type="Proteomes" id="UP000246352">
    <property type="component" value="Unassembled WGS sequence"/>
</dbReference>
<dbReference type="InterPro" id="IPR055268">
    <property type="entry name" value="PCB-like"/>
</dbReference>
<dbReference type="OrthoDB" id="9763189at2"/>
<keyword evidence="4" id="KW-0312">Gluconeogenesis</keyword>
<dbReference type="InterPro" id="IPR011053">
    <property type="entry name" value="Single_hybrid_motif"/>
</dbReference>
<name>A0A317PJ18_9HYPH</name>
<keyword evidence="20" id="KW-0670">Pyruvate</keyword>
<evidence type="ECO:0000256" key="14">
    <source>
        <dbReference type="PIRSR" id="PIRSR001594-3"/>
    </source>
</evidence>
<feature type="binding site" evidence="14">
    <location>
        <position position="748"/>
    </location>
    <ligand>
        <name>Mn(2+)</name>
        <dbReference type="ChEBI" id="CHEBI:29035"/>
    </ligand>
</feature>
<evidence type="ECO:0000259" key="17">
    <source>
        <dbReference type="PROSITE" id="PS50975"/>
    </source>
</evidence>
<dbReference type="Pfam" id="PF02785">
    <property type="entry name" value="Biotin_carb_C"/>
    <property type="match status" value="1"/>
</dbReference>
<dbReference type="GO" id="GO:0004736">
    <property type="term" value="F:pyruvate carboxylase activity"/>
    <property type="evidence" value="ECO:0007669"/>
    <property type="project" value="UniProtKB-EC"/>
</dbReference>
<evidence type="ECO:0000259" key="18">
    <source>
        <dbReference type="PROSITE" id="PS50979"/>
    </source>
</evidence>
<dbReference type="FunFam" id="3.20.20.70:FF:000033">
    <property type="entry name" value="Pyruvate carboxylase"/>
    <property type="match status" value="1"/>
</dbReference>
<evidence type="ECO:0000256" key="9">
    <source>
        <dbReference type="ARBA" id="ARBA00023267"/>
    </source>
</evidence>
<dbReference type="NCBIfam" id="NF009554">
    <property type="entry name" value="PRK12999.1"/>
    <property type="match status" value="1"/>
</dbReference>
<dbReference type="FunFam" id="3.30.1490.20:FF:000003">
    <property type="entry name" value="acetyl-CoA carboxylase isoform X1"/>
    <property type="match status" value="1"/>
</dbReference>
<dbReference type="SUPFAM" id="SSF51246">
    <property type="entry name" value="Rudiment single hybrid motif"/>
    <property type="match status" value="1"/>
</dbReference>
<dbReference type="Gene3D" id="3.30.470.20">
    <property type="entry name" value="ATP-grasp fold, B domain"/>
    <property type="match status" value="1"/>
</dbReference>
<dbReference type="SUPFAM" id="SSF52440">
    <property type="entry name" value="PreATP-grasp domain"/>
    <property type="match status" value="1"/>
</dbReference>
<dbReference type="AlphaFoldDB" id="A0A317PJ18"/>
<dbReference type="SUPFAM" id="SSF89000">
    <property type="entry name" value="post-HMGL domain-like"/>
    <property type="match status" value="1"/>
</dbReference>
<dbReference type="PROSITE" id="PS50991">
    <property type="entry name" value="PYR_CT"/>
    <property type="match status" value="1"/>
</dbReference>
<evidence type="ECO:0000256" key="8">
    <source>
        <dbReference type="ARBA" id="ARBA00022840"/>
    </source>
</evidence>
<reference evidence="20 21" key="1">
    <citation type="submission" date="2018-05" db="EMBL/GenBank/DDBJ databases">
        <title>Genomic Encyclopedia of Type Strains, Phase IV (KMG-IV): sequencing the most valuable type-strain genomes for metagenomic binning, comparative biology and taxonomic classification.</title>
        <authorList>
            <person name="Goeker M."/>
        </authorList>
    </citation>
    <scope>NUCLEOTIDE SEQUENCE [LARGE SCALE GENOMIC DNA]</scope>
    <source>
        <strain evidence="20 21">DSM 16791</strain>
    </source>
</reference>
<feature type="domain" description="Lipoyl-binding" evidence="16">
    <location>
        <begin position="1077"/>
        <end position="1152"/>
    </location>
</feature>
<evidence type="ECO:0000256" key="7">
    <source>
        <dbReference type="ARBA" id="ARBA00022741"/>
    </source>
</evidence>
<dbReference type="Pfam" id="PF00364">
    <property type="entry name" value="Biotin_lipoyl"/>
    <property type="match status" value="1"/>
</dbReference>
<sequence>MPISKILVANRSEIAIRVFRAANELGIKTVAIWAEEDKLSLHRFKADESYQVGRGPHLARDLGPIESYLSIEEVIRVARLSGADAIHPGYGLLSESPEFVDACDAAGIIFIGPKADTMRRLGNKVAARNLAIEIGVPVVPATEPLPDDMAEVARMAETIGYPIMLKASWGGGGRGMRAIRDPKDLSREVIEAKREAMAAFGKDEVYLEKLVERARHVESQILGDTHGNAVHLFERDCSVQRRNQKVVERAPAPYLNEAQRQELAAYSLKIANATGYVGAGTVEYLMDMDSGEFYFIEVNPRIQVEHTVTEEVTGIDIVKAQIHILDGFAIGTPESGVPEQKDIRLNGHALQCRITTEDPEHNFIPDYGRITAYRGATGFGIRLDGGTAYSGAVITRFYDPLLEKVTAWSPTAEETIRRMDRALREFRIRGVATNLTFLEAIIGHEKFRNNTYTTRFIDTTPELFEQVKRQDRATKLLTYLADVTVNGHPETRGRPAPVEDAAPPRIPYKDAPIADGTKQTLDALGPTGFATWMRSEKRVLITDTTMRDGHQSLLATRMRTHDIARIAGTYAKVLPNLFSLECWGGATFDVSMRFLTEDPWERLEKIRKDAPNILLQMLLRGANGVGYKNYPDNVVKHFVRQAASGGIDLFRVFDCLNWVENMRVSMDAVGEENKLCEAAICYTGDILNSARPKYDLKYYTGLAVELEKAGAHIIALKDMAGLLKPAAARILFKALREATDLPIHFHTHDTSGISAATVLAAVETGVDAIDAAMDSLSGNTSQPCLGSIVEALRGHERDPGLDPEWIRRISFYWEAARNQYAAFESDLKGPASEVYLHEMPGGQFTNLKEQARSLGLETRWHEVAQAYADANRMFGDIVKVTPSSKVVGDMALMMVSQDLTVADVENPARDVSFPESVVSMMRGDLGQPPAGWPKPLQDKVLKGEDAYTVRPGSLLPAADLDAERKAIEDKLERKVSEYEFASYLMYPKVFTDFALASDTYGPVSELPTPAYFYGLPVGDELFVEIEQGKTLVIQNLAQSETDEKGMVTMFFELNGQPRRVKVPDRAHGALGSSVRRKAELGNDLQVAAPMPGVVSTVAVAASQTVKAGDVLVSIEAMKMETAIHAERDGVLAEVLVKTGDQIDAKDLLVVYSA</sequence>
<feature type="domain" description="Biotin carboxylation" evidence="18">
    <location>
        <begin position="2"/>
        <end position="462"/>
    </location>
</feature>
<dbReference type="PROSITE" id="PS50968">
    <property type="entry name" value="BIOTINYL_LIPOYL"/>
    <property type="match status" value="1"/>
</dbReference>
<feature type="modified residue" description="N6-biotinyllysine" evidence="15">
    <location>
        <position position="1118"/>
    </location>
</feature>
<dbReference type="InterPro" id="IPR000891">
    <property type="entry name" value="PYR_CT"/>
</dbReference>
<feature type="active site" evidence="12">
    <location>
        <position position="301"/>
    </location>
</feature>
<keyword evidence="5 11" id="KW-0436">Ligase</keyword>
<dbReference type="PROSITE" id="PS00867">
    <property type="entry name" value="CPSASE_2"/>
    <property type="match status" value="1"/>
</dbReference>
<dbReference type="InterPro" id="IPR005481">
    <property type="entry name" value="BC-like_N"/>
</dbReference>
<gene>
    <name evidence="20" type="ORF">DFR52_105194</name>
</gene>
<feature type="modified residue" description="N6-carboxylysine" evidence="15">
    <location>
        <position position="717"/>
    </location>
</feature>
<evidence type="ECO:0000256" key="1">
    <source>
        <dbReference type="ARBA" id="ARBA00001953"/>
    </source>
</evidence>
<dbReference type="SUPFAM" id="SSF51230">
    <property type="entry name" value="Single hybrid motif"/>
    <property type="match status" value="1"/>
</dbReference>
<dbReference type="InterPro" id="IPR005930">
    <property type="entry name" value="Pyruv_COase"/>
</dbReference>
<feature type="domain" description="Pyruvate carboxyltransferase" evidence="19">
    <location>
        <begin position="539"/>
        <end position="807"/>
    </location>
</feature>
<protein>
    <recommendedName>
        <fullName evidence="3 11">Pyruvate carboxylase</fullName>
        <ecNumber evidence="3 11">6.4.1.1</ecNumber>
    </recommendedName>
</protein>
<keyword evidence="6 14" id="KW-0479">Metal-binding</keyword>
<dbReference type="SUPFAM" id="SSF51569">
    <property type="entry name" value="Aldolase"/>
    <property type="match status" value="1"/>
</dbReference>
<evidence type="ECO:0000256" key="3">
    <source>
        <dbReference type="ARBA" id="ARBA00013057"/>
    </source>
</evidence>
<dbReference type="InterPro" id="IPR005479">
    <property type="entry name" value="CPAse_ATP-bd"/>
</dbReference>
<keyword evidence="8 11" id="KW-0067">ATP-binding</keyword>
<dbReference type="Pfam" id="PF00289">
    <property type="entry name" value="Biotin_carb_N"/>
    <property type="match status" value="1"/>
</dbReference>
<dbReference type="PROSITE" id="PS50979">
    <property type="entry name" value="BC"/>
    <property type="match status" value="1"/>
</dbReference>
<feature type="binding site" evidence="13">
    <location>
        <position position="208"/>
    </location>
    <ligand>
        <name>ATP</name>
        <dbReference type="ChEBI" id="CHEBI:30616"/>
    </ligand>
</feature>
<dbReference type="Gene3D" id="2.40.50.100">
    <property type="match status" value="1"/>
</dbReference>
<evidence type="ECO:0000256" key="13">
    <source>
        <dbReference type="PIRSR" id="PIRSR001594-2"/>
    </source>
</evidence>
<feature type="binding site" evidence="14">
    <location>
        <position position="548"/>
    </location>
    <ligand>
        <name>Mn(2+)</name>
        <dbReference type="ChEBI" id="CHEBI:29035"/>
    </ligand>
</feature>
<comment type="cofactor">
    <cofactor evidence="1 11">
        <name>biotin</name>
        <dbReference type="ChEBI" id="CHEBI:57586"/>
    </cofactor>
</comment>
<dbReference type="SUPFAM" id="SSF56059">
    <property type="entry name" value="Glutathione synthetase ATP-binding domain-like"/>
    <property type="match status" value="1"/>
</dbReference>
<keyword evidence="10" id="KW-0511">Multifunctional enzyme</keyword>
<dbReference type="InterPro" id="IPR011054">
    <property type="entry name" value="Rudment_hybrid_motif"/>
</dbReference>
<evidence type="ECO:0000256" key="12">
    <source>
        <dbReference type="PIRSR" id="PIRSR001594-1"/>
    </source>
</evidence>
<dbReference type="EMBL" id="QGTR01000005">
    <property type="protein sequence ID" value="PWV98213.1"/>
    <property type="molecule type" value="Genomic_DNA"/>
</dbReference>
<evidence type="ECO:0000313" key="21">
    <source>
        <dbReference type="Proteomes" id="UP000246352"/>
    </source>
</evidence>
<dbReference type="RefSeq" id="WP_110033631.1">
    <property type="nucleotide sequence ID" value="NZ_QGTR01000005.1"/>
</dbReference>
<dbReference type="Pfam" id="PF02786">
    <property type="entry name" value="CPSase_L_D2"/>
    <property type="match status" value="1"/>
</dbReference>
<proteinExistence type="predicted"/>
<feature type="binding site" evidence="14">
    <location>
        <position position="746"/>
    </location>
    <ligand>
        <name>Mn(2+)</name>
        <dbReference type="ChEBI" id="CHEBI:29035"/>
    </ligand>
</feature>
<dbReference type="Pfam" id="PF02436">
    <property type="entry name" value="PYC_OADA"/>
    <property type="match status" value="1"/>
</dbReference>
<feature type="binding site" description="via carbamate group" evidence="14">
    <location>
        <position position="717"/>
    </location>
    <ligand>
        <name>Mn(2+)</name>
        <dbReference type="ChEBI" id="CHEBI:29035"/>
    </ligand>
</feature>
<dbReference type="CDD" id="cd07937">
    <property type="entry name" value="DRE_TIM_PC_TC_5S"/>
    <property type="match status" value="1"/>
</dbReference>
<dbReference type="GO" id="GO:0006094">
    <property type="term" value="P:gluconeogenesis"/>
    <property type="evidence" value="ECO:0007669"/>
    <property type="project" value="UniProtKB-UniPathway"/>
</dbReference>
<dbReference type="PIRSF" id="PIRSF001594">
    <property type="entry name" value="Pyruv_carbox"/>
    <property type="match status" value="1"/>
</dbReference>
<keyword evidence="21" id="KW-1185">Reference proteome</keyword>
<dbReference type="GO" id="GO:0046872">
    <property type="term" value="F:metal ion binding"/>
    <property type="evidence" value="ECO:0007669"/>
    <property type="project" value="UniProtKB-KW"/>
</dbReference>
<dbReference type="NCBIfam" id="NF006761">
    <property type="entry name" value="PRK09282.1"/>
    <property type="match status" value="1"/>
</dbReference>
<organism evidence="20 21">
    <name type="scientific">Hoeflea marina</name>
    <dbReference type="NCBI Taxonomy" id="274592"/>
    <lineage>
        <taxon>Bacteria</taxon>
        <taxon>Pseudomonadati</taxon>
        <taxon>Pseudomonadota</taxon>
        <taxon>Alphaproteobacteria</taxon>
        <taxon>Hyphomicrobiales</taxon>
        <taxon>Rhizobiaceae</taxon>
        <taxon>Hoeflea</taxon>
    </lineage>
</organism>
<dbReference type="NCBIfam" id="TIGR01235">
    <property type="entry name" value="pyruv_carbox"/>
    <property type="match status" value="1"/>
</dbReference>
<dbReference type="PROSITE" id="PS00866">
    <property type="entry name" value="CPSASE_1"/>
    <property type="match status" value="1"/>
</dbReference>